<evidence type="ECO:0008006" key="5">
    <source>
        <dbReference type="Google" id="ProtNLM"/>
    </source>
</evidence>
<evidence type="ECO:0000313" key="4">
    <source>
        <dbReference type="Proteomes" id="UP001309876"/>
    </source>
</evidence>
<sequence>MGDAGTSERWQRERGSRPVRIANCSGARGDPGYQMRRQATQGPIDFITGDYLAEMNLAENAEKMAVGQHDGWEPTAWDGLEQTLDVLNEKRIKVIINGGALNPSGLARKTQALVTERGYDLKVAYVYGDDCRDEVKAELERTNKLPQHLDGENNDISLMENATALLDTKGKPIVSANVYLGARGIVKGLELGADIIICGRVADASPVIGAAWWWHNWTDKDYDQLAGTLIAGHLIECSAYATGSNFAGFDEYDINNFVDLPFGIAEVAADGTSVVTKHEGTKGLVNVDNVICQFLYELQGPIYLNSDVTANAKDLQVEQVGKNRVRLSNVKGYPPPPTTKLAIFYRGGYESQILFNATGYGTKKKYELMQKQVRFGLKEKGLEDKFQLLDFQELGTPAPNPRSQFESTTYLRVFAQTDHEATLYGLLKTFSEFAMQHYSGMHLSLDMRTAFPRSYLAFYPGLKSQDELQEGIAVLSRDGSVAQKADAGHPSAYQKLQPRENYETADPVDLASLGETVRVRLGDVVLARSGDKGANINIGLFVRKDSHYPWLKSFLTRSRMQELIGDDWRPDFFIERCEFPNLLAVHFVVYGPLGRGVSSCRLLDALGKGFADYIRDKVVDVPKSIVTDMQAIKEMRRANL</sequence>
<gene>
    <name evidence="3" type="ORF">LTR05_001126</name>
</gene>
<accession>A0AAN7YJY4</accession>
<evidence type="ECO:0000313" key="3">
    <source>
        <dbReference type="EMBL" id="KAK5090948.1"/>
    </source>
</evidence>
<dbReference type="InterPro" id="IPR056362">
    <property type="entry name" value="AtuA-like_ferredoxin_dom"/>
</dbReference>
<keyword evidence="4" id="KW-1185">Reference proteome</keyword>
<evidence type="ECO:0000259" key="2">
    <source>
        <dbReference type="Pfam" id="PF23544"/>
    </source>
</evidence>
<dbReference type="InterPro" id="IPR010839">
    <property type="entry name" value="AtuA_N"/>
</dbReference>
<dbReference type="PANTHER" id="PTHR47585">
    <property type="match status" value="1"/>
</dbReference>
<organism evidence="3 4">
    <name type="scientific">Lithohypha guttulata</name>
    <dbReference type="NCBI Taxonomy" id="1690604"/>
    <lineage>
        <taxon>Eukaryota</taxon>
        <taxon>Fungi</taxon>
        <taxon>Dikarya</taxon>
        <taxon>Ascomycota</taxon>
        <taxon>Pezizomycotina</taxon>
        <taxon>Eurotiomycetes</taxon>
        <taxon>Chaetothyriomycetidae</taxon>
        <taxon>Chaetothyriales</taxon>
        <taxon>Trichomeriaceae</taxon>
        <taxon>Lithohypha</taxon>
    </lineage>
</organism>
<feature type="domain" description="AtuA-like ferredoxin-fold" evidence="2">
    <location>
        <begin position="519"/>
        <end position="618"/>
    </location>
</feature>
<dbReference type="PANTHER" id="PTHR47585:SF1">
    <property type="entry name" value="DUF1446 DOMAIN-CONTAINING PROTEIN"/>
    <property type="match status" value="1"/>
</dbReference>
<feature type="domain" description="Acyclic terpene utilisation N-terminal" evidence="1">
    <location>
        <begin position="19"/>
        <end position="471"/>
    </location>
</feature>
<evidence type="ECO:0000259" key="1">
    <source>
        <dbReference type="Pfam" id="PF07287"/>
    </source>
</evidence>
<comment type="caution">
    <text evidence="3">The sequence shown here is derived from an EMBL/GenBank/DDBJ whole genome shotgun (WGS) entry which is preliminary data.</text>
</comment>
<name>A0AAN7YJY4_9EURO</name>
<protein>
    <recommendedName>
        <fullName evidence="5">DUF1446-domain-containing protein</fullName>
    </recommendedName>
</protein>
<dbReference type="Proteomes" id="UP001309876">
    <property type="component" value="Unassembled WGS sequence"/>
</dbReference>
<reference evidence="3 4" key="1">
    <citation type="submission" date="2023-08" db="EMBL/GenBank/DDBJ databases">
        <title>Black Yeasts Isolated from many extreme environments.</title>
        <authorList>
            <person name="Coleine C."/>
            <person name="Stajich J.E."/>
            <person name="Selbmann L."/>
        </authorList>
    </citation>
    <scope>NUCLEOTIDE SEQUENCE [LARGE SCALE GENOMIC DNA]</scope>
    <source>
        <strain evidence="3 4">CCFEE 5910</strain>
    </source>
</reference>
<dbReference type="AlphaFoldDB" id="A0AAN7YJY4"/>
<proteinExistence type="predicted"/>
<dbReference type="Pfam" id="PF23544">
    <property type="entry name" value="AtuA_ferredoxin"/>
    <property type="match status" value="1"/>
</dbReference>
<dbReference type="EMBL" id="JAVRRJ010000001">
    <property type="protein sequence ID" value="KAK5090948.1"/>
    <property type="molecule type" value="Genomic_DNA"/>
</dbReference>
<dbReference type="Pfam" id="PF07287">
    <property type="entry name" value="AtuA"/>
    <property type="match status" value="1"/>
</dbReference>